<dbReference type="EMBL" id="PGOL01000558">
    <property type="protein sequence ID" value="PKI68390.1"/>
    <property type="molecule type" value="Genomic_DNA"/>
</dbReference>
<dbReference type="Proteomes" id="UP000233551">
    <property type="component" value="Unassembled WGS sequence"/>
</dbReference>
<gene>
    <name evidence="2" type="ORF">CRG98_011187</name>
</gene>
<evidence type="ECO:0000313" key="2">
    <source>
        <dbReference type="EMBL" id="PKI68390.1"/>
    </source>
</evidence>
<feature type="compositionally biased region" description="Basic and acidic residues" evidence="1">
    <location>
        <begin position="69"/>
        <end position="84"/>
    </location>
</feature>
<organism evidence="2 3">
    <name type="scientific">Punica granatum</name>
    <name type="common">Pomegranate</name>
    <dbReference type="NCBI Taxonomy" id="22663"/>
    <lineage>
        <taxon>Eukaryota</taxon>
        <taxon>Viridiplantae</taxon>
        <taxon>Streptophyta</taxon>
        <taxon>Embryophyta</taxon>
        <taxon>Tracheophyta</taxon>
        <taxon>Spermatophyta</taxon>
        <taxon>Magnoliopsida</taxon>
        <taxon>eudicotyledons</taxon>
        <taxon>Gunneridae</taxon>
        <taxon>Pentapetalae</taxon>
        <taxon>rosids</taxon>
        <taxon>malvids</taxon>
        <taxon>Myrtales</taxon>
        <taxon>Lythraceae</taxon>
        <taxon>Punica</taxon>
    </lineage>
</organism>
<evidence type="ECO:0000313" key="3">
    <source>
        <dbReference type="Proteomes" id="UP000233551"/>
    </source>
</evidence>
<keyword evidence="3" id="KW-1185">Reference proteome</keyword>
<comment type="caution">
    <text evidence="2">The sequence shown here is derived from an EMBL/GenBank/DDBJ whole genome shotgun (WGS) entry which is preliminary data.</text>
</comment>
<dbReference type="AlphaFoldDB" id="A0A2I0KJ93"/>
<accession>A0A2I0KJ93</accession>
<protein>
    <submittedName>
        <fullName evidence="2">Uncharacterized protein</fullName>
    </submittedName>
</protein>
<feature type="compositionally biased region" description="Basic residues" evidence="1">
    <location>
        <begin position="87"/>
        <end position="99"/>
    </location>
</feature>
<name>A0A2I0KJ93_PUNGR</name>
<reference evidence="2 3" key="1">
    <citation type="submission" date="2017-11" db="EMBL/GenBank/DDBJ databases">
        <title>De-novo sequencing of pomegranate (Punica granatum L.) genome.</title>
        <authorList>
            <person name="Akparov Z."/>
            <person name="Amiraslanov A."/>
            <person name="Hajiyeva S."/>
            <person name="Abbasov M."/>
            <person name="Kaur K."/>
            <person name="Hamwieh A."/>
            <person name="Solovyev V."/>
            <person name="Salamov A."/>
            <person name="Braich B."/>
            <person name="Kosarev P."/>
            <person name="Mahmoud A."/>
            <person name="Hajiyev E."/>
            <person name="Babayeva S."/>
            <person name="Izzatullayeva V."/>
            <person name="Mammadov A."/>
            <person name="Mammadov A."/>
            <person name="Sharifova S."/>
            <person name="Ojaghi J."/>
            <person name="Eynullazada K."/>
            <person name="Bayramov B."/>
            <person name="Abdulazimova A."/>
            <person name="Shahmuradov I."/>
        </authorList>
    </citation>
    <scope>NUCLEOTIDE SEQUENCE [LARGE SCALE GENOMIC DNA]</scope>
    <source>
        <strain evidence="3">cv. AG2017</strain>
        <tissue evidence="2">Leaf</tissue>
    </source>
</reference>
<feature type="region of interest" description="Disordered" evidence="1">
    <location>
        <begin position="55"/>
        <end position="99"/>
    </location>
</feature>
<evidence type="ECO:0000256" key="1">
    <source>
        <dbReference type="SAM" id="MobiDB-lite"/>
    </source>
</evidence>
<proteinExistence type="predicted"/>
<sequence length="138" mass="15470">MSLAPFKSEKPYPTFLRLDLASSSLIELEGSRSGSRSSSSPLSILGYRVPQGLSKRGGEWASPLQPVECGHRERGKDPLGDEMGRSTQRRSRTRARRCHAPMGDSLVHTWWHVEPMEERVWNSWHSSGGVGLRIHHLA</sequence>